<evidence type="ECO:0000256" key="13">
    <source>
        <dbReference type="ARBA" id="ARBA00023242"/>
    </source>
</evidence>
<evidence type="ECO:0000256" key="8">
    <source>
        <dbReference type="ARBA" id="ARBA00022763"/>
    </source>
</evidence>
<name>J7S7F1_HUIN7</name>
<evidence type="ECO:0000313" key="19">
    <source>
        <dbReference type="EMBL" id="CCK70949.1"/>
    </source>
</evidence>
<comment type="similarity">
    <text evidence="3 16">Belongs to the ATP-dependent DNA ligase family.</text>
</comment>
<comment type="cofactor">
    <cofactor evidence="1">
        <name>Mg(2+)</name>
        <dbReference type="ChEBI" id="CHEBI:18420"/>
    </cofactor>
</comment>
<dbReference type="OrthoDB" id="151490at2759"/>
<keyword evidence="20" id="KW-1185">Reference proteome</keyword>
<dbReference type="PANTHER" id="PTHR45997:SF1">
    <property type="entry name" value="DNA LIGASE 4"/>
    <property type="match status" value="1"/>
</dbReference>
<gene>
    <name evidence="19" type="primary">KNAG0F02870</name>
    <name evidence="19" type="ordered locus">KNAG_0F02870</name>
</gene>
<protein>
    <recommendedName>
        <fullName evidence="15">DNA ligase</fullName>
        <ecNumber evidence="15">6.5.1.1</ecNumber>
    </recommendedName>
</protein>
<dbReference type="SUPFAM" id="SSF52113">
    <property type="entry name" value="BRCT domain"/>
    <property type="match status" value="2"/>
</dbReference>
<keyword evidence="6" id="KW-0677">Repeat</keyword>
<feature type="domain" description="BRCT" evidence="18">
    <location>
        <begin position="846"/>
        <end position="952"/>
    </location>
</feature>
<evidence type="ECO:0000256" key="1">
    <source>
        <dbReference type="ARBA" id="ARBA00001946"/>
    </source>
</evidence>
<keyword evidence="4 15" id="KW-0436">Ligase</keyword>
<evidence type="ECO:0000313" key="20">
    <source>
        <dbReference type="Proteomes" id="UP000006310"/>
    </source>
</evidence>
<dbReference type="Pfam" id="PF04675">
    <property type="entry name" value="DNA_ligase_A_N"/>
    <property type="match status" value="1"/>
</dbReference>
<keyword evidence="9 15" id="KW-0067">ATP-binding</keyword>
<evidence type="ECO:0000256" key="7">
    <source>
        <dbReference type="ARBA" id="ARBA00022741"/>
    </source>
</evidence>
<dbReference type="InterPro" id="IPR012340">
    <property type="entry name" value="NA-bd_OB-fold"/>
</dbReference>
<feature type="domain" description="ATP-dependent DNA ligase family profile" evidence="17">
    <location>
        <begin position="371"/>
        <end position="496"/>
    </location>
</feature>
<dbReference type="SUPFAM" id="SSF56091">
    <property type="entry name" value="DNA ligase/mRNA capping enzyme, catalytic domain"/>
    <property type="match status" value="1"/>
</dbReference>
<keyword evidence="8 15" id="KW-0227">DNA damage</keyword>
<dbReference type="GO" id="GO:0071897">
    <property type="term" value="P:DNA biosynthetic process"/>
    <property type="evidence" value="ECO:0007669"/>
    <property type="project" value="InterPro"/>
</dbReference>
<dbReference type="InterPro" id="IPR044125">
    <property type="entry name" value="Adenylation_DNA_ligase_IV"/>
</dbReference>
<dbReference type="GO" id="GO:0006310">
    <property type="term" value="P:DNA recombination"/>
    <property type="evidence" value="ECO:0007669"/>
    <property type="project" value="UniProtKB-KW"/>
</dbReference>
<keyword evidence="7 15" id="KW-0547">Nucleotide-binding</keyword>
<keyword evidence="11 15" id="KW-0233">DNA recombination</keyword>
<keyword evidence="13" id="KW-0539">Nucleus</keyword>
<dbReference type="SMART" id="SM00292">
    <property type="entry name" value="BRCT"/>
    <property type="match status" value="2"/>
</dbReference>
<evidence type="ECO:0000256" key="9">
    <source>
        <dbReference type="ARBA" id="ARBA00022840"/>
    </source>
</evidence>
<dbReference type="AlphaFoldDB" id="J7S7F1"/>
<evidence type="ECO:0000256" key="5">
    <source>
        <dbReference type="ARBA" id="ARBA00022723"/>
    </source>
</evidence>
<dbReference type="Gene3D" id="2.40.50.140">
    <property type="entry name" value="Nucleic acid-binding proteins"/>
    <property type="match status" value="1"/>
</dbReference>
<dbReference type="InterPro" id="IPR000977">
    <property type="entry name" value="DNA_ligase_ATP-dep"/>
</dbReference>
<comment type="catalytic activity">
    <reaction evidence="14 15">
        <text>ATP + (deoxyribonucleotide)n-3'-hydroxyl + 5'-phospho-(deoxyribonucleotide)m = (deoxyribonucleotide)n+m + AMP + diphosphate.</text>
        <dbReference type="EC" id="6.5.1.1"/>
    </reaction>
</comment>
<dbReference type="NCBIfam" id="TIGR00574">
    <property type="entry name" value="dnl1"/>
    <property type="match status" value="1"/>
</dbReference>
<dbReference type="InterPro" id="IPR016059">
    <property type="entry name" value="DNA_ligase_ATP-dep_CS"/>
</dbReference>
<evidence type="ECO:0000256" key="3">
    <source>
        <dbReference type="ARBA" id="ARBA00007572"/>
    </source>
</evidence>
<keyword evidence="10" id="KW-0460">Magnesium</keyword>
<dbReference type="GO" id="GO:0003677">
    <property type="term" value="F:DNA binding"/>
    <property type="evidence" value="ECO:0007669"/>
    <property type="project" value="InterPro"/>
</dbReference>
<dbReference type="EC" id="6.5.1.1" evidence="15"/>
<dbReference type="PROSITE" id="PS00697">
    <property type="entry name" value="DNA_LIGASE_A1"/>
    <property type="match status" value="1"/>
</dbReference>
<dbReference type="Gene3D" id="3.40.50.10190">
    <property type="entry name" value="BRCT domain"/>
    <property type="match status" value="2"/>
</dbReference>
<keyword evidence="5" id="KW-0479">Metal-binding</keyword>
<dbReference type="InterPro" id="IPR036420">
    <property type="entry name" value="BRCT_dom_sf"/>
</dbReference>
<evidence type="ECO:0000259" key="18">
    <source>
        <dbReference type="PROSITE" id="PS50172"/>
    </source>
</evidence>
<reference evidence="20" key="2">
    <citation type="submission" date="2012-08" db="EMBL/GenBank/DDBJ databases">
        <title>Genome sequence of Kazachstania naganishii.</title>
        <authorList>
            <person name="Gordon J.L."/>
            <person name="Armisen D."/>
            <person name="Proux-Wera E."/>
            <person name="OhEigeartaigh S.S."/>
            <person name="Byrne K.P."/>
            <person name="Wolfe K.H."/>
        </authorList>
    </citation>
    <scope>NUCLEOTIDE SEQUENCE [LARGE SCALE GENOMIC DNA]</scope>
    <source>
        <strain evidence="20">ATCC MYA-139 / BCRC 22969 / CBS 8797 / CCRC 22969 / KCTC 17520 / NBRC 10181 / NCYC 3082</strain>
    </source>
</reference>
<reference evidence="19 20" key="1">
    <citation type="journal article" date="2011" name="Proc. Natl. Acad. Sci. U.S.A.">
        <title>Evolutionary erosion of yeast sex chromosomes by mating-type switching accidents.</title>
        <authorList>
            <person name="Gordon J.L."/>
            <person name="Armisen D."/>
            <person name="Proux-Wera E."/>
            <person name="Oheigeartaigh S.S."/>
            <person name="Byrne K.P."/>
            <person name="Wolfe K.H."/>
        </authorList>
    </citation>
    <scope>NUCLEOTIDE SEQUENCE [LARGE SCALE GENOMIC DNA]</scope>
    <source>
        <strain evidence="20">ATCC MYA-139 / BCRC 22969 / CBS 8797 / CCRC 22969 / KCTC 17520 / NBRC 10181 / NCYC 3082</strain>
    </source>
</reference>
<proteinExistence type="inferred from homology"/>
<dbReference type="Gene3D" id="3.30.470.30">
    <property type="entry name" value="DNA ligase/mRNA capping enzyme"/>
    <property type="match status" value="1"/>
</dbReference>
<dbReference type="HOGENOM" id="CLU_004844_1_1_1"/>
<dbReference type="InterPro" id="IPR012310">
    <property type="entry name" value="DNA_ligase_ATP-dep_cent"/>
</dbReference>
<evidence type="ECO:0000256" key="11">
    <source>
        <dbReference type="ARBA" id="ARBA00023172"/>
    </source>
</evidence>
<dbReference type="GO" id="GO:0032807">
    <property type="term" value="C:DNA ligase IV complex"/>
    <property type="evidence" value="ECO:0007669"/>
    <property type="project" value="EnsemblFungi"/>
</dbReference>
<evidence type="ECO:0000256" key="14">
    <source>
        <dbReference type="ARBA" id="ARBA00034003"/>
    </source>
</evidence>
<organism evidence="19 20">
    <name type="scientific">Huiozyma naganishii (strain ATCC MYA-139 / BCRC 22969 / CBS 8797 / KCTC 17520 / NBRC 10181 / NCYC 3082 / Yp74L-3)</name>
    <name type="common">Yeast</name>
    <name type="synonym">Kazachstania naganishii</name>
    <dbReference type="NCBI Taxonomy" id="1071383"/>
    <lineage>
        <taxon>Eukaryota</taxon>
        <taxon>Fungi</taxon>
        <taxon>Dikarya</taxon>
        <taxon>Ascomycota</taxon>
        <taxon>Saccharomycotina</taxon>
        <taxon>Saccharomycetes</taxon>
        <taxon>Saccharomycetales</taxon>
        <taxon>Saccharomycetaceae</taxon>
        <taxon>Huiozyma</taxon>
    </lineage>
</organism>
<dbReference type="InterPro" id="IPR012308">
    <property type="entry name" value="DNA_ligase_ATP-dep_N"/>
</dbReference>
<dbReference type="Pfam" id="PF01068">
    <property type="entry name" value="DNA_ligase_A_M"/>
    <property type="match status" value="1"/>
</dbReference>
<evidence type="ECO:0000256" key="16">
    <source>
        <dbReference type="RuleBase" id="RU004196"/>
    </source>
</evidence>
<sequence>MSEKVEEGPTNFAPSPDFQWLCDELFVKFDLVATQDRRINLKPITVRYYEVVSNFVQLWRKTVGNNFYPVLILALPYRDRRTYNIKDVTLIKAICLYLDLPKRSSTEKKLLNWKQRASRNERLSSFCVAEIRKRKSGPDPSKRQAITLDKLNSILDDLANGKSSRGQGSRTLADSSHFKFCLENMSFIELKYFFDILLKVRIIGGHEHKLLNAWHPDAVDYFSVVSDLSSVTKKLYEPSVRLRNEDLTLKIGSAFAPHLAKRLNISYEKILKKLGSDFSIEEKMDGERIQIHYMDYGNEIKFLSRRGTDYTYLYGGDTSTGTIACYLKLNENVKECILDGEMVTYDQEKQMILPFGLVKSSAKNFLSKESISNGSYHPLFMAFDLVYLNGTSLVDLPLYQRKDYLSKILTKCNGFVDIVSFARCNNLESITKSLAAAISVGSEGIILKKLNSRYMVASRNDSWIKIKPQYLKQFGENMDLIIIGRDPGKKDAFMCALGVTIDDPQPRVLQQEENVNLDLDTEDSEPETPKASRIVKFVSFCTIANGISNAEFKEIDQKTRGLWRRFDQVKPPSEYLQFGTKKPVEWIDPKESLVLEVKSRSLDNTESNVKKYRAGVTLFGGYCRAVRYDKDWTTCYTVSEFERDRQYKLPKVNAGESITTSNKGRKKRNTTSILGVISPRKKRTPEGEHSDIFQNLHFCVLSDYLDPYTGNRIDRNTLTQLIIDYGGKVIYNVLAKEGEEGMLRIICDGFNMECNALIKRGYDILSPSWVLDCIESARLLKLERNHCFNVSKELMELSSTRVDEYDDSFENEISTTRLDRLIDVHLHNMPSGSFSGENLDFELRGLPPLLFFDRSVFIAETKLSDRIYAKISSETKLFGGQVTHTIEDCNLIIIPNTDDEDKIQVLQKIRGKLASMIQKLNSTERIPPIVSEEWLYQSIKENIQVPEENYSVLS</sequence>
<dbReference type="InterPro" id="IPR029710">
    <property type="entry name" value="LIG4"/>
</dbReference>
<evidence type="ECO:0000256" key="12">
    <source>
        <dbReference type="ARBA" id="ARBA00023204"/>
    </source>
</evidence>
<dbReference type="eggNOG" id="KOG0966">
    <property type="taxonomic scope" value="Eukaryota"/>
</dbReference>
<dbReference type="GO" id="GO:0046872">
    <property type="term" value="F:metal ion binding"/>
    <property type="evidence" value="ECO:0007669"/>
    <property type="project" value="UniProtKB-KW"/>
</dbReference>
<dbReference type="PANTHER" id="PTHR45997">
    <property type="entry name" value="DNA LIGASE 4"/>
    <property type="match status" value="1"/>
</dbReference>
<dbReference type="InterPro" id="IPR001357">
    <property type="entry name" value="BRCT_dom"/>
</dbReference>
<evidence type="ECO:0000256" key="15">
    <source>
        <dbReference type="RuleBase" id="RU000617"/>
    </source>
</evidence>
<comment type="subcellular location">
    <subcellularLocation>
        <location evidence="2">Nucleus</location>
    </subcellularLocation>
</comment>
<evidence type="ECO:0000256" key="6">
    <source>
        <dbReference type="ARBA" id="ARBA00022737"/>
    </source>
</evidence>
<dbReference type="Proteomes" id="UP000006310">
    <property type="component" value="Chromosome 6"/>
</dbReference>
<dbReference type="KEGG" id="kng:KNAG_0F02870"/>
<keyword evidence="12 15" id="KW-0234">DNA repair</keyword>
<evidence type="ECO:0000256" key="10">
    <source>
        <dbReference type="ARBA" id="ARBA00022842"/>
    </source>
</evidence>
<dbReference type="PROSITE" id="PS50160">
    <property type="entry name" value="DNA_LIGASE_A3"/>
    <property type="match status" value="1"/>
</dbReference>
<evidence type="ECO:0000259" key="17">
    <source>
        <dbReference type="PROSITE" id="PS50160"/>
    </source>
</evidence>
<dbReference type="GO" id="GO:0097680">
    <property type="term" value="P:double-strand break repair via classical nonhomologous end joining"/>
    <property type="evidence" value="ECO:0007669"/>
    <property type="project" value="EnsemblFungi"/>
</dbReference>
<dbReference type="CDD" id="cd07903">
    <property type="entry name" value="Adenylation_DNA_ligase_IV"/>
    <property type="match status" value="1"/>
</dbReference>
<evidence type="ECO:0000256" key="4">
    <source>
        <dbReference type="ARBA" id="ARBA00022598"/>
    </source>
</evidence>
<dbReference type="SUPFAM" id="SSF50249">
    <property type="entry name" value="Nucleic acid-binding proteins"/>
    <property type="match status" value="1"/>
</dbReference>
<dbReference type="InterPro" id="IPR036599">
    <property type="entry name" value="DNA_ligase_N_sf"/>
</dbReference>
<dbReference type="GO" id="GO:0006297">
    <property type="term" value="P:nucleotide-excision repair, DNA gap filling"/>
    <property type="evidence" value="ECO:0007669"/>
    <property type="project" value="TreeGrafter"/>
</dbReference>
<dbReference type="GO" id="GO:0003910">
    <property type="term" value="F:DNA ligase (ATP) activity"/>
    <property type="evidence" value="ECO:0007669"/>
    <property type="project" value="UniProtKB-EC"/>
</dbReference>
<dbReference type="GO" id="GO:0005524">
    <property type="term" value="F:ATP binding"/>
    <property type="evidence" value="ECO:0007669"/>
    <property type="project" value="UniProtKB-KW"/>
</dbReference>
<dbReference type="RefSeq" id="XP_022465195.1">
    <property type="nucleotide sequence ID" value="XM_022608728.1"/>
</dbReference>
<dbReference type="STRING" id="1071383.J7S7F1"/>
<dbReference type="GeneID" id="34526664"/>
<accession>J7S7F1</accession>
<dbReference type="CDD" id="cd07968">
    <property type="entry name" value="OBF_DNA_ligase_IV"/>
    <property type="match status" value="1"/>
</dbReference>
<dbReference type="Gene3D" id="1.10.3260.10">
    <property type="entry name" value="DNA ligase, ATP-dependent, N-terminal domain"/>
    <property type="match status" value="1"/>
</dbReference>
<feature type="domain" description="BRCT" evidence="18">
    <location>
        <begin position="688"/>
        <end position="787"/>
    </location>
</feature>
<dbReference type="PROSITE" id="PS50172">
    <property type="entry name" value="BRCT"/>
    <property type="match status" value="2"/>
</dbReference>
<dbReference type="Pfam" id="PF16589">
    <property type="entry name" value="BRCT_2"/>
    <property type="match status" value="1"/>
</dbReference>
<dbReference type="EMBL" id="HE978319">
    <property type="protein sequence ID" value="CCK70949.1"/>
    <property type="molecule type" value="Genomic_DNA"/>
</dbReference>
<dbReference type="GO" id="GO:0043007">
    <property type="term" value="P:maintenance of rDNA"/>
    <property type="evidence" value="ECO:0007669"/>
    <property type="project" value="EnsemblFungi"/>
</dbReference>
<evidence type="ECO:0000256" key="2">
    <source>
        <dbReference type="ARBA" id="ARBA00004123"/>
    </source>
</evidence>
<dbReference type="OMA" id="EGIMIKH"/>